<keyword evidence="4" id="KW-1185">Reference proteome</keyword>
<evidence type="ECO:0008006" key="5">
    <source>
        <dbReference type="Google" id="ProtNLM"/>
    </source>
</evidence>
<dbReference type="AlphaFoldDB" id="I1R4W7"/>
<protein>
    <recommendedName>
        <fullName evidence="5">Transposase, Ptta/En/Spm, plant</fullName>
    </recommendedName>
</protein>
<dbReference type="PANTHER" id="PTHR33063">
    <property type="entry name" value="OS02G0583500 PROTEIN"/>
    <property type="match status" value="1"/>
</dbReference>
<dbReference type="eggNOG" id="ENOG502SPQN">
    <property type="taxonomic scope" value="Eukaryota"/>
</dbReference>
<name>I1R4W7_ORYGL</name>
<dbReference type="InterPro" id="IPR004252">
    <property type="entry name" value="Probable_transposase_24"/>
</dbReference>
<dbReference type="OMA" id="TRSSKWQ"/>
<feature type="compositionally biased region" description="Acidic residues" evidence="2">
    <location>
        <begin position="44"/>
        <end position="60"/>
    </location>
</feature>
<dbReference type="HOGENOM" id="CLU_026612_0_0_1"/>
<evidence type="ECO:0000313" key="3">
    <source>
        <dbReference type="EnsemblPlants" id="ORGLA12G0057300.1"/>
    </source>
</evidence>
<keyword evidence="1" id="KW-0175">Coiled coil</keyword>
<feature type="coiled-coil region" evidence="1">
    <location>
        <begin position="486"/>
        <end position="513"/>
    </location>
</feature>
<evidence type="ECO:0000256" key="2">
    <source>
        <dbReference type="SAM" id="MobiDB-lite"/>
    </source>
</evidence>
<reference evidence="3 4" key="2">
    <citation type="submission" date="2018-04" db="EMBL/GenBank/DDBJ databases">
        <title>OglaRS2 (Oryza glaberrima Reference Sequence Version 2).</title>
        <authorList>
            <person name="Zhang J."/>
            <person name="Kudrna D."/>
            <person name="Lee S."/>
            <person name="Talag J."/>
            <person name="Rajasekar S."/>
            <person name="Wing R.A."/>
        </authorList>
    </citation>
    <scope>NUCLEOTIDE SEQUENCE [LARGE SCALE GENOMIC DNA]</scope>
    <source>
        <strain evidence="3 4">cv. IRGC 96717</strain>
    </source>
</reference>
<evidence type="ECO:0000256" key="1">
    <source>
        <dbReference type="SAM" id="Coils"/>
    </source>
</evidence>
<organism evidence="3 4">
    <name type="scientific">Oryza glaberrima</name>
    <name type="common">African rice</name>
    <dbReference type="NCBI Taxonomy" id="4538"/>
    <lineage>
        <taxon>Eukaryota</taxon>
        <taxon>Viridiplantae</taxon>
        <taxon>Streptophyta</taxon>
        <taxon>Embryophyta</taxon>
        <taxon>Tracheophyta</taxon>
        <taxon>Spermatophyta</taxon>
        <taxon>Magnoliopsida</taxon>
        <taxon>Liliopsida</taxon>
        <taxon>Poales</taxon>
        <taxon>Poaceae</taxon>
        <taxon>BOP clade</taxon>
        <taxon>Oryzoideae</taxon>
        <taxon>Oryzeae</taxon>
        <taxon>Oryzinae</taxon>
        <taxon>Oryza</taxon>
    </lineage>
</organism>
<dbReference type="PANTHER" id="PTHR33063:SF15">
    <property type="entry name" value="TRANSPOSASE, PTTA_EN_SPM, PLANT"/>
    <property type="match status" value="1"/>
</dbReference>
<accession>I1R4W7</accession>
<evidence type="ECO:0000313" key="4">
    <source>
        <dbReference type="Proteomes" id="UP000007306"/>
    </source>
</evidence>
<reference evidence="3" key="1">
    <citation type="submission" date="2015-06" db="UniProtKB">
        <authorList>
            <consortium name="EnsemblPlants"/>
        </authorList>
    </citation>
    <scope>IDENTIFICATION</scope>
</reference>
<dbReference type="Proteomes" id="UP000007306">
    <property type="component" value="Chromosome 12"/>
</dbReference>
<feature type="region of interest" description="Disordered" evidence="2">
    <location>
        <begin position="127"/>
        <end position="204"/>
    </location>
</feature>
<dbReference type="Pfam" id="PF03004">
    <property type="entry name" value="Transposase_24"/>
    <property type="match status" value="1"/>
</dbReference>
<dbReference type="Gramene" id="ORGLA12G0057300.1">
    <property type="protein sequence ID" value="ORGLA12G0057300.1"/>
    <property type="gene ID" value="ORGLA12G0057300"/>
</dbReference>
<feature type="region of interest" description="Disordered" evidence="2">
    <location>
        <begin position="13"/>
        <end position="66"/>
    </location>
</feature>
<sequence>MDELGIKDIAATIKHIETQHASSKTKNSGTKKSHGEGSDTSEYLPEDDEQGVQCDDDSYLEAEQPIPIMIEYPRQTRRKKCATKKKPTLKMPPGVRISKRVRAGAPTEMPPGVSTRSAKRQLIAEQGKGNGHEELPPETENNGDEDVGSGHLLQDNDVNRPPSPVMDWSYGHDANHEEQPAQQTNSDVEVPIRRGTRKSRPPTAGIMLDKMTKAMGRMPIAVAEGKKRPDEPVQAAKFSSEAGVIIRTKVPVFPHWKQYKDDEGYINNFMGKLSVRLAINQKHQPTRDACADVLQKGIRQTRYNLKKAYFNGVPANEIRTTSPISSMTDEQWLELVAKWSNPKNMQISEQNKQNRLNVRFHQATGSRSYAAHLHAYKEKNKVVELDAVDAFEDCHTSRKKGLSDAAKDAISSMKAIMEEPVPDGETPRTSAEVVSKVLSRDNSNTTFLKNAGLQMSSKKSVTPTEAALQEELAAEKQSSAILHAEVVELKEQANLANEALAKTQKELAEFKQQQEENNLLLRRILSLSQGNLNLS</sequence>
<proteinExistence type="predicted"/>
<dbReference type="EnsemblPlants" id="ORGLA12G0057300.1">
    <property type="protein sequence ID" value="ORGLA12G0057300.1"/>
    <property type="gene ID" value="ORGLA12G0057300"/>
</dbReference>